<dbReference type="InterPro" id="IPR016596">
    <property type="entry name" value="UCP012335"/>
</dbReference>
<protein>
    <recommendedName>
        <fullName evidence="2">DUF2846 domain-containing protein</fullName>
    </recommendedName>
</protein>
<proteinExistence type="predicted"/>
<gene>
    <name evidence="3" type="ORF">C9J47_03620</name>
</gene>
<evidence type="ECO:0000259" key="2">
    <source>
        <dbReference type="Pfam" id="PF11008"/>
    </source>
</evidence>
<keyword evidence="1" id="KW-0732">Signal</keyword>
<sequence>MFKQLLMAGGLALFMTGCASVPMADSSKDAELKGFEAPSDVAGVYIYRNETLGAAITMDVDVNDKPLGSTAANTYLYTELPEGKHVIKSEAENTSTLEVEVANGRIYYIWQEVKMGIMSARSKLQQVDEATGQDGVNESKLAVSNY</sequence>
<dbReference type="InterPro" id="IPR022548">
    <property type="entry name" value="DUF2846"/>
</dbReference>
<accession>A0A2T3LE60</accession>
<dbReference type="Pfam" id="PF11008">
    <property type="entry name" value="DUF2846"/>
    <property type="match status" value="1"/>
</dbReference>
<evidence type="ECO:0000313" key="3">
    <source>
        <dbReference type="EMBL" id="PSV49667.1"/>
    </source>
</evidence>
<feature type="signal peptide" evidence="1">
    <location>
        <begin position="1"/>
        <end position="19"/>
    </location>
</feature>
<dbReference type="RefSeq" id="WP_107252290.1">
    <property type="nucleotide sequence ID" value="NZ_PYOC01000001.1"/>
</dbReference>
<dbReference type="Proteomes" id="UP000241803">
    <property type="component" value="Unassembled WGS sequence"/>
</dbReference>
<dbReference type="PIRSF" id="PIRSF012335">
    <property type="entry name" value="UCP012335"/>
    <property type="match status" value="1"/>
</dbReference>
<name>A0A2T3LE60_9GAMM</name>
<feature type="domain" description="DUF2846" evidence="2">
    <location>
        <begin position="40"/>
        <end position="116"/>
    </location>
</feature>
<keyword evidence="4" id="KW-1185">Reference proteome</keyword>
<evidence type="ECO:0000256" key="1">
    <source>
        <dbReference type="SAM" id="SignalP"/>
    </source>
</evidence>
<evidence type="ECO:0000313" key="4">
    <source>
        <dbReference type="Proteomes" id="UP000241803"/>
    </source>
</evidence>
<organism evidence="3 4">
    <name type="scientific">Photobacterium indicum</name>
    <dbReference type="NCBI Taxonomy" id="81447"/>
    <lineage>
        <taxon>Bacteria</taxon>
        <taxon>Pseudomonadati</taxon>
        <taxon>Pseudomonadota</taxon>
        <taxon>Gammaproteobacteria</taxon>
        <taxon>Vibrionales</taxon>
        <taxon>Vibrionaceae</taxon>
        <taxon>Photobacterium</taxon>
    </lineage>
</organism>
<dbReference type="PROSITE" id="PS51257">
    <property type="entry name" value="PROKAR_LIPOPROTEIN"/>
    <property type="match status" value="1"/>
</dbReference>
<dbReference type="AlphaFoldDB" id="A0A2T3LE60"/>
<comment type="caution">
    <text evidence="3">The sequence shown here is derived from an EMBL/GenBank/DDBJ whole genome shotgun (WGS) entry which is preliminary data.</text>
</comment>
<feature type="chain" id="PRO_5015506814" description="DUF2846 domain-containing protein" evidence="1">
    <location>
        <begin position="20"/>
        <end position="146"/>
    </location>
</feature>
<reference evidence="3 4" key="1">
    <citation type="submission" date="2018-03" db="EMBL/GenBank/DDBJ databases">
        <title>Whole genome sequencing of Histamine producing bacteria.</title>
        <authorList>
            <person name="Butler K."/>
        </authorList>
    </citation>
    <scope>NUCLEOTIDE SEQUENCE [LARGE SCALE GENOMIC DNA]</scope>
    <source>
        <strain evidence="3 4">ATCC 19614</strain>
    </source>
</reference>
<dbReference type="EMBL" id="PYOC01000001">
    <property type="protein sequence ID" value="PSV49667.1"/>
    <property type="molecule type" value="Genomic_DNA"/>
</dbReference>